<evidence type="ECO:0000256" key="1">
    <source>
        <dbReference type="SAM" id="Coils"/>
    </source>
</evidence>
<feature type="coiled-coil region" evidence="1">
    <location>
        <begin position="212"/>
        <end position="264"/>
    </location>
</feature>
<dbReference type="RefSeq" id="WP_145272973.1">
    <property type="nucleotide sequence ID" value="NZ_CP036426.1"/>
</dbReference>
<reference evidence="4 5" key="1">
    <citation type="submission" date="2019-02" db="EMBL/GenBank/DDBJ databases">
        <title>Deep-cultivation of Planctomycetes and their phenomic and genomic characterization uncovers novel biology.</title>
        <authorList>
            <person name="Wiegand S."/>
            <person name="Jogler M."/>
            <person name="Boedeker C."/>
            <person name="Pinto D."/>
            <person name="Vollmers J."/>
            <person name="Rivas-Marin E."/>
            <person name="Kohn T."/>
            <person name="Peeters S.H."/>
            <person name="Heuer A."/>
            <person name="Rast P."/>
            <person name="Oberbeckmann S."/>
            <person name="Bunk B."/>
            <person name="Jeske O."/>
            <person name="Meyerdierks A."/>
            <person name="Storesund J.E."/>
            <person name="Kallscheuer N."/>
            <person name="Luecker S."/>
            <person name="Lage O.M."/>
            <person name="Pohl T."/>
            <person name="Merkel B.J."/>
            <person name="Hornburger P."/>
            <person name="Mueller R.-W."/>
            <person name="Bruemmer F."/>
            <person name="Labrenz M."/>
            <person name="Spormann A.M."/>
            <person name="Op den Camp H."/>
            <person name="Overmann J."/>
            <person name="Amann R."/>
            <person name="Jetten M.S.M."/>
            <person name="Mascher T."/>
            <person name="Medema M.H."/>
            <person name="Devos D.P."/>
            <person name="Kaster A.-K."/>
            <person name="Ovreas L."/>
            <person name="Rohde M."/>
            <person name="Galperin M.Y."/>
            <person name="Jogler C."/>
        </authorList>
    </citation>
    <scope>NUCLEOTIDE SEQUENCE [LARGE SCALE GENOMIC DNA]</scope>
    <source>
        <strain evidence="4 5">ElP</strain>
    </source>
</reference>
<name>A0A518H6T9_9BACT</name>
<feature type="transmembrane region" description="Helical" evidence="3">
    <location>
        <begin position="12"/>
        <end position="32"/>
    </location>
</feature>
<evidence type="ECO:0000313" key="4">
    <source>
        <dbReference type="EMBL" id="QDV36543.1"/>
    </source>
</evidence>
<organism evidence="4 5">
    <name type="scientific">Tautonia plasticadhaerens</name>
    <dbReference type="NCBI Taxonomy" id="2527974"/>
    <lineage>
        <taxon>Bacteria</taxon>
        <taxon>Pseudomonadati</taxon>
        <taxon>Planctomycetota</taxon>
        <taxon>Planctomycetia</taxon>
        <taxon>Isosphaerales</taxon>
        <taxon>Isosphaeraceae</taxon>
        <taxon>Tautonia</taxon>
    </lineage>
</organism>
<accession>A0A518H6T9</accession>
<feature type="compositionally biased region" description="Polar residues" evidence="2">
    <location>
        <begin position="522"/>
        <end position="531"/>
    </location>
</feature>
<dbReference type="AlphaFoldDB" id="A0A518H6T9"/>
<dbReference type="InterPro" id="IPR027267">
    <property type="entry name" value="AH/BAR_dom_sf"/>
</dbReference>
<evidence type="ECO:0000256" key="3">
    <source>
        <dbReference type="SAM" id="Phobius"/>
    </source>
</evidence>
<sequence>MASANDSQGLKIAVAIFVSLTVILAVTSYFMYSEYSKASEQLEAARGEASQANQKASQANTNLLTLRDRAGYSNLSDANQIQQQIDADQQALLESLTNELTQANQTISEAQQAGATGPEVARYRENLTGLIGTFTDESTQNPTLKGSLATLSAMTANQARLSTALASDLVRVRRELENTNNVNQAELTTQQQAAQQAQADLSGEHTKYEDIFDQQRTQVDTLTTQLAQLRAEYDSLSNQLNSQKNEYENRLTEMLASLNDFRTRAEKDEVVLDQADGYVTSVDYSARRVRLNVTRSMGARPQMILAVFDADAPGLPTDKPKARIKLLQVNERDSVASIEEEFNKTNPIRSGDQAYSAAWSPNEPQRFALIGKIDMNRDGVDDRDDLKRLINAAGGVVDYDIPEPGAGQEQGELNARISYYIIDERDPLRTPSNARAVQQMTLAEQEFAQRRTEVIEQARRYGIRPLPVERLLASLGYSFGMTIPGTVEAADAKAIESLLNPGGMRAPAPGSDEFEQSRQEAEQSQPSGSPF</sequence>
<dbReference type="Gene3D" id="1.10.287.1490">
    <property type="match status" value="1"/>
</dbReference>
<feature type="region of interest" description="Disordered" evidence="2">
    <location>
        <begin position="500"/>
        <end position="531"/>
    </location>
</feature>
<dbReference type="Proteomes" id="UP000317835">
    <property type="component" value="Chromosome"/>
</dbReference>
<feature type="coiled-coil region" evidence="1">
    <location>
        <begin position="35"/>
        <end position="69"/>
    </location>
</feature>
<gene>
    <name evidence="4" type="primary">smc_6</name>
    <name evidence="4" type="ORF">ElP_44710</name>
</gene>
<dbReference type="KEGG" id="tpla:ElP_44710"/>
<evidence type="ECO:0000313" key="5">
    <source>
        <dbReference type="Proteomes" id="UP000317835"/>
    </source>
</evidence>
<dbReference type="OrthoDB" id="230112at2"/>
<keyword evidence="3" id="KW-0812">Transmembrane</keyword>
<dbReference type="EMBL" id="CP036426">
    <property type="protein sequence ID" value="QDV36543.1"/>
    <property type="molecule type" value="Genomic_DNA"/>
</dbReference>
<dbReference type="SUPFAM" id="SSF103657">
    <property type="entry name" value="BAR/IMD domain-like"/>
    <property type="match status" value="1"/>
</dbReference>
<keyword evidence="1" id="KW-0175">Coiled coil</keyword>
<keyword evidence="3" id="KW-1133">Transmembrane helix</keyword>
<keyword evidence="3" id="KW-0472">Membrane</keyword>
<proteinExistence type="predicted"/>
<keyword evidence="5" id="KW-1185">Reference proteome</keyword>
<evidence type="ECO:0000256" key="2">
    <source>
        <dbReference type="SAM" id="MobiDB-lite"/>
    </source>
</evidence>
<protein>
    <submittedName>
        <fullName evidence="4">Chromosome partition protein Smc</fullName>
    </submittedName>
</protein>